<dbReference type="EMBL" id="PJQM01006849">
    <property type="protein sequence ID" value="RCH79002.1"/>
    <property type="molecule type" value="Genomic_DNA"/>
</dbReference>
<accession>A0A367IMT6</accession>
<reference evidence="1 2" key="1">
    <citation type="journal article" date="2018" name="G3 (Bethesda)">
        <title>Phylogenetic and Phylogenomic Definition of Rhizopus Species.</title>
        <authorList>
            <person name="Gryganskyi A.P."/>
            <person name="Golan J."/>
            <person name="Dolatabadi S."/>
            <person name="Mondo S."/>
            <person name="Robb S."/>
            <person name="Idnurm A."/>
            <person name="Muszewska A."/>
            <person name="Steczkiewicz K."/>
            <person name="Masonjones S."/>
            <person name="Liao H.L."/>
            <person name="Gajdeczka M.T."/>
            <person name="Anike F."/>
            <person name="Vuek A."/>
            <person name="Anishchenko I.M."/>
            <person name="Voigt K."/>
            <person name="de Hoog G.S."/>
            <person name="Smith M.E."/>
            <person name="Heitman J."/>
            <person name="Vilgalys R."/>
            <person name="Stajich J.E."/>
        </authorList>
    </citation>
    <scope>NUCLEOTIDE SEQUENCE [LARGE SCALE GENOMIC DNA]</scope>
    <source>
        <strain evidence="1 2">LSU 92-RS-03</strain>
    </source>
</reference>
<dbReference type="AlphaFoldDB" id="A0A367IMT6"/>
<dbReference type="Proteomes" id="UP000253551">
    <property type="component" value="Unassembled WGS sequence"/>
</dbReference>
<evidence type="ECO:0000313" key="2">
    <source>
        <dbReference type="Proteomes" id="UP000253551"/>
    </source>
</evidence>
<organism evidence="1 2">
    <name type="scientific">Rhizopus stolonifer</name>
    <name type="common">Rhizopus nigricans</name>
    <dbReference type="NCBI Taxonomy" id="4846"/>
    <lineage>
        <taxon>Eukaryota</taxon>
        <taxon>Fungi</taxon>
        <taxon>Fungi incertae sedis</taxon>
        <taxon>Mucoromycota</taxon>
        <taxon>Mucoromycotina</taxon>
        <taxon>Mucoromycetes</taxon>
        <taxon>Mucorales</taxon>
        <taxon>Mucorineae</taxon>
        <taxon>Rhizopodaceae</taxon>
        <taxon>Rhizopus</taxon>
    </lineage>
</organism>
<protein>
    <submittedName>
        <fullName evidence="1">Uncharacterized protein</fullName>
    </submittedName>
</protein>
<gene>
    <name evidence="1" type="ORF">CU098_004032</name>
</gene>
<proteinExistence type="predicted"/>
<evidence type="ECO:0000313" key="1">
    <source>
        <dbReference type="EMBL" id="RCH79002.1"/>
    </source>
</evidence>
<comment type="caution">
    <text evidence="1">The sequence shown here is derived from an EMBL/GenBank/DDBJ whole genome shotgun (WGS) entry which is preliminary data.</text>
</comment>
<sequence>MEIHRFVNSQRKMNIIEQGLVEEMTQEFALSVIAPRQSQIGMNQIQKYLEELEVEMDQESINVPESIASEIMLARVGWFLALKSLSFNGMLYQSKTLFDYLN</sequence>
<keyword evidence="2" id="KW-1185">Reference proteome</keyword>
<name>A0A367IMT6_RHIST</name>